<accession>A0ACA9R941</accession>
<dbReference type="Proteomes" id="UP000789920">
    <property type="component" value="Unassembled WGS sequence"/>
</dbReference>
<keyword evidence="2" id="KW-1185">Reference proteome</keyword>
<proteinExistence type="predicted"/>
<evidence type="ECO:0000313" key="2">
    <source>
        <dbReference type="Proteomes" id="UP000789920"/>
    </source>
</evidence>
<sequence>MVKSFARHRVLIVDDEADQASLNTQATREEESASAVNDELTQIMKALTNQNISFNYMGLTATPAGILFLERDDLLAPDFSLLLKPREGYMGLKEFYLPENYSRRFIVASESAKVVNSKTSEKTETPQHCIYIGGDVFKRGYSFDNLLVTFLTRRAKGAEEKFLRSFEEGQLSLSKERTGKEKASFEDSQGIISATFFKQKKVYKDKSEKVIIDKVSNFNDGKRKEVEERLKSLFNVEVNILLMRAEENILRTALGEDPE</sequence>
<reference evidence="1" key="1">
    <citation type="submission" date="2021-06" db="EMBL/GenBank/DDBJ databases">
        <authorList>
            <person name="Kallberg Y."/>
            <person name="Tangrot J."/>
            <person name="Rosling A."/>
        </authorList>
    </citation>
    <scope>NUCLEOTIDE SEQUENCE</scope>
    <source>
        <strain evidence="1">MA461A</strain>
    </source>
</reference>
<comment type="caution">
    <text evidence="1">The sequence shown here is derived from an EMBL/GenBank/DDBJ whole genome shotgun (WGS) entry which is preliminary data.</text>
</comment>
<protein>
    <submittedName>
        <fullName evidence="1">16746_t:CDS:1</fullName>
    </submittedName>
</protein>
<gene>
    <name evidence="1" type="ORF">RPERSI_LOCUS17696</name>
</gene>
<name>A0ACA9R941_9GLOM</name>
<organism evidence="1 2">
    <name type="scientific">Racocetra persica</name>
    <dbReference type="NCBI Taxonomy" id="160502"/>
    <lineage>
        <taxon>Eukaryota</taxon>
        <taxon>Fungi</taxon>
        <taxon>Fungi incertae sedis</taxon>
        <taxon>Mucoromycota</taxon>
        <taxon>Glomeromycotina</taxon>
        <taxon>Glomeromycetes</taxon>
        <taxon>Diversisporales</taxon>
        <taxon>Gigasporaceae</taxon>
        <taxon>Racocetra</taxon>
    </lineage>
</organism>
<feature type="non-terminal residue" evidence="1">
    <location>
        <position position="259"/>
    </location>
</feature>
<dbReference type="EMBL" id="CAJVQC010045707">
    <property type="protein sequence ID" value="CAG8781773.1"/>
    <property type="molecule type" value="Genomic_DNA"/>
</dbReference>
<evidence type="ECO:0000313" key="1">
    <source>
        <dbReference type="EMBL" id="CAG8781773.1"/>
    </source>
</evidence>